<dbReference type="PANTHER" id="PTHR13124:SF12">
    <property type="entry name" value="LARGE RIBOSOMAL SUBUNIT PROTEIN ML46"/>
    <property type="match status" value="1"/>
</dbReference>
<dbReference type="InterPro" id="IPR009083">
    <property type="entry name" value="TFIIA_a-hlx"/>
</dbReference>
<dbReference type="InterPro" id="IPR040008">
    <property type="entry name" value="Ribosomal_mL46"/>
</dbReference>
<evidence type="ECO:0000259" key="6">
    <source>
        <dbReference type="Pfam" id="PF02268"/>
    </source>
</evidence>
<evidence type="ECO:0000259" key="7">
    <source>
        <dbReference type="Pfam" id="PF02751"/>
    </source>
</evidence>
<keyword evidence="5" id="KW-0539">Nucleus</keyword>
<evidence type="ECO:0000313" key="10">
    <source>
        <dbReference type="Proteomes" id="UP000276133"/>
    </source>
</evidence>
<evidence type="ECO:0000256" key="1">
    <source>
        <dbReference type="ARBA" id="ARBA00004123"/>
    </source>
</evidence>
<feature type="domain" description="Large ribosomal subunit protein mL46 N-terminal" evidence="8">
    <location>
        <begin position="120"/>
        <end position="204"/>
    </location>
</feature>
<comment type="caution">
    <text evidence="9">The sequence shown here is derived from an EMBL/GenBank/DDBJ whole genome shotgun (WGS) entry which is preliminary data.</text>
</comment>
<proteinExistence type="inferred from homology"/>
<feature type="domain" description="Transcription initiation factor IIA gamma subunit N-terminal" evidence="6">
    <location>
        <begin position="2"/>
        <end position="48"/>
    </location>
</feature>
<evidence type="ECO:0000256" key="2">
    <source>
        <dbReference type="ARBA" id="ARBA00007675"/>
    </source>
</evidence>
<dbReference type="GO" id="GO:0003743">
    <property type="term" value="F:translation initiation factor activity"/>
    <property type="evidence" value="ECO:0007669"/>
    <property type="project" value="UniProtKB-KW"/>
</dbReference>
<dbReference type="Pfam" id="PF02751">
    <property type="entry name" value="TFIIA_gamma_C"/>
    <property type="match status" value="1"/>
</dbReference>
<dbReference type="GO" id="GO:0005762">
    <property type="term" value="C:mitochondrial large ribosomal subunit"/>
    <property type="evidence" value="ECO:0007669"/>
    <property type="project" value="TreeGrafter"/>
</dbReference>
<dbReference type="Gene3D" id="3.90.79.10">
    <property type="entry name" value="Nucleoside Triphosphate Pyrophosphohydrolase"/>
    <property type="match status" value="1"/>
</dbReference>
<evidence type="ECO:0000256" key="4">
    <source>
        <dbReference type="ARBA" id="ARBA00023163"/>
    </source>
</evidence>
<dbReference type="Proteomes" id="UP000276133">
    <property type="component" value="Unassembled WGS sequence"/>
</dbReference>
<dbReference type="InterPro" id="IPR015871">
    <property type="entry name" value="TFIIA_gsu_C"/>
</dbReference>
<dbReference type="Pfam" id="PF02268">
    <property type="entry name" value="TFIIA_gamma_N"/>
    <property type="match status" value="1"/>
</dbReference>
<dbReference type="GO" id="GO:0003735">
    <property type="term" value="F:structural constituent of ribosome"/>
    <property type="evidence" value="ECO:0007669"/>
    <property type="project" value="InterPro"/>
</dbReference>
<dbReference type="CDD" id="cd10145">
    <property type="entry name" value="TFIIA_gamma_N"/>
    <property type="match status" value="1"/>
</dbReference>
<keyword evidence="9" id="KW-0396">Initiation factor</keyword>
<dbReference type="EMBL" id="REGN01006338">
    <property type="protein sequence ID" value="RNA09918.1"/>
    <property type="molecule type" value="Genomic_DNA"/>
</dbReference>
<dbReference type="InterPro" id="IPR009088">
    <property type="entry name" value="TFIIA_b-brl"/>
</dbReference>
<dbReference type="Pfam" id="PF11788">
    <property type="entry name" value="MRP-L46"/>
    <property type="match status" value="1"/>
</dbReference>
<dbReference type="InterPro" id="IPR021757">
    <property type="entry name" value="Ribosomal_mL46_N"/>
</dbReference>
<dbReference type="AlphaFoldDB" id="A0A3M7QG47"/>
<sequence length="353" mass="41116">MNYEVYRNTTLGNTLQECLDEMIQTNQITERLANRVLKEFDKSVNNALATRVKTRYTFKGTLGTYRFCDNVWTLLFRQIEFKESQQDKIVAKNVKFVACDGKILSTVVSKSDSKPAAQVKLHASVCIERMPVITCDMNDLENRYSNLINEINVRRSLLSNHELRHLKDLERAKKKRDKDDEQDLVIETAVDYEDKQLKQLESFQFAKRKTSRGFDKEIAETDNKKLLLQNIDNILDKKLILLVSEPNSSVWQLPIVELNLEDASLRQTAERAVRGLNEKLEVDFMGNAPVGLYKFKKDSLVEKQYFFKAHYKSGAQHLASSKFDFVWIRKDELKDFIKNKDYLACLNNFILDF</sequence>
<keyword evidence="4" id="KW-0804">Transcription</keyword>
<evidence type="ECO:0000256" key="5">
    <source>
        <dbReference type="ARBA" id="ARBA00023242"/>
    </source>
</evidence>
<dbReference type="STRING" id="10195.A0A3M7QG47"/>
<dbReference type="SUPFAM" id="SSF50784">
    <property type="entry name" value="Transcription factor IIA (TFIIA), beta-barrel domain"/>
    <property type="match status" value="1"/>
</dbReference>
<keyword evidence="3" id="KW-0805">Transcription regulation</keyword>
<evidence type="ECO:0000259" key="8">
    <source>
        <dbReference type="Pfam" id="PF11788"/>
    </source>
</evidence>
<dbReference type="PANTHER" id="PTHR13124">
    <property type="entry name" value="39S RIBOSOMAL PROTEIN L46, MITOCHONDRIAL PRECURSOR-RELATED"/>
    <property type="match status" value="1"/>
</dbReference>
<dbReference type="GO" id="GO:0006367">
    <property type="term" value="P:transcription initiation at RNA polymerase II promoter"/>
    <property type="evidence" value="ECO:0007669"/>
    <property type="project" value="InterPro"/>
</dbReference>
<name>A0A3M7QG47_BRAPC</name>
<dbReference type="InterPro" id="IPR015872">
    <property type="entry name" value="TFIIA_gsu_N"/>
</dbReference>
<evidence type="ECO:0000313" key="9">
    <source>
        <dbReference type="EMBL" id="RNA09918.1"/>
    </source>
</evidence>
<protein>
    <submittedName>
        <fullName evidence="9">Transcription initiation factor IIA subunit 2</fullName>
    </submittedName>
</protein>
<dbReference type="GO" id="GO:0005672">
    <property type="term" value="C:transcription factor TFIIA complex"/>
    <property type="evidence" value="ECO:0007669"/>
    <property type="project" value="InterPro"/>
</dbReference>
<dbReference type="FunFam" id="1.10.287.190:FF:000001">
    <property type="entry name" value="Transcription initiation factor IIA subunit 2"/>
    <property type="match status" value="1"/>
</dbReference>
<organism evidence="9 10">
    <name type="scientific">Brachionus plicatilis</name>
    <name type="common">Marine rotifer</name>
    <name type="synonym">Brachionus muelleri</name>
    <dbReference type="NCBI Taxonomy" id="10195"/>
    <lineage>
        <taxon>Eukaryota</taxon>
        <taxon>Metazoa</taxon>
        <taxon>Spiralia</taxon>
        <taxon>Gnathifera</taxon>
        <taxon>Rotifera</taxon>
        <taxon>Eurotatoria</taxon>
        <taxon>Monogononta</taxon>
        <taxon>Pseudotrocha</taxon>
        <taxon>Ploima</taxon>
        <taxon>Brachionidae</taxon>
        <taxon>Brachionus</taxon>
    </lineage>
</organism>
<feature type="domain" description="Transcription initiation factor IIA gamma subunit C-terminal" evidence="7">
    <location>
        <begin position="59"/>
        <end position="101"/>
    </location>
</feature>
<dbReference type="SUPFAM" id="SSF47396">
    <property type="entry name" value="Transcription factor IIA (TFIIA), alpha-helical domain"/>
    <property type="match status" value="1"/>
</dbReference>
<keyword evidence="9" id="KW-0648">Protein biosynthesis</keyword>
<dbReference type="CDD" id="cd10014">
    <property type="entry name" value="TFIIA_gamma_C"/>
    <property type="match status" value="1"/>
</dbReference>
<gene>
    <name evidence="9" type="ORF">BpHYR1_006983</name>
</gene>
<dbReference type="Gene3D" id="2.30.18.10">
    <property type="entry name" value="Transcription factor IIA (TFIIA), beta-barrel domain"/>
    <property type="match status" value="1"/>
</dbReference>
<evidence type="ECO:0000256" key="3">
    <source>
        <dbReference type="ARBA" id="ARBA00023015"/>
    </source>
</evidence>
<keyword evidence="10" id="KW-1185">Reference proteome</keyword>
<dbReference type="OrthoDB" id="194611at2759"/>
<dbReference type="Gene3D" id="1.10.287.190">
    <property type="entry name" value="Transcription factor IIA gamma subunit, alpha-helical domain"/>
    <property type="match status" value="1"/>
</dbReference>
<comment type="subcellular location">
    <subcellularLocation>
        <location evidence="1">Nucleus</location>
    </subcellularLocation>
</comment>
<reference evidence="9 10" key="1">
    <citation type="journal article" date="2018" name="Sci. Rep.">
        <title>Genomic signatures of local adaptation to the degree of environmental predictability in rotifers.</title>
        <authorList>
            <person name="Franch-Gras L."/>
            <person name="Hahn C."/>
            <person name="Garcia-Roger E.M."/>
            <person name="Carmona M.J."/>
            <person name="Serra M."/>
            <person name="Gomez A."/>
        </authorList>
    </citation>
    <scope>NUCLEOTIDE SEQUENCE [LARGE SCALE GENOMIC DNA]</scope>
    <source>
        <strain evidence="9">HYR1</strain>
    </source>
</reference>
<accession>A0A3M7QG47</accession>
<comment type="similarity">
    <text evidence="2">Belongs to the TFIIA subunit 2 family.</text>
</comment>